<proteinExistence type="predicted"/>
<protein>
    <recommendedName>
        <fullName evidence="3">Tc1-like transposase DDE domain-containing protein</fullName>
    </recommendedName>
</protein>
<dbReference type="STRING" id="36166.T1GLV2"/>
<dbReference type="InterPro" id="IPR036397">
    <property type="entry name" value="RNaseH_sf"/>
</dbReference>
<dbReference type="EnsemblMetazoa" id="MESCA004516-RA">
    <property type="protein sequence ID" value="MESCA004516-PA"/>
    <property type="gene ID" value="MESCA004516"/>
</dbReference>
<dbReference type="Proteomes" id="UP000015102">
    <property type="component" value="Unassembled WGS sequence"/>
</dbReference>
<dbReference type="EMBL" id="CAQQ02019004">
    <property type="status" value="NOT_ANNOTATED_CDS"/>
    <property type="molecule type" value="Genomic_DNA"/>
</dbReference>
<sequence length="149" mass="17357">MDDSDDTLNKIFYTDECIFNQDGIFNYHNSHYYRVSRSQTKLSVNIWCGVLNGKVIGPDFFDENLTGDVVLNFIRDVLPTLILKARENPDDLILLLDGALPHYSSVVRRYLNEKYSLFWIGLEFILLVSKIHRSFTSRFLFVGRLKDLV</sequence>
<evidence type="ECO:0000313" key="1">
    <source>
        <dbReference type="EnsemblMetazoa" id="MESCA004516-PA"/>
    </source>
</evidence>
<evidence type="ECO:0008006" key="3">
    <source>
        <dbReference type="Google" id="ProtNLM"/>
    </source>
</evidence>
<reference evidence="2" key="1">
    <citation type="submission" date="2013-02" db="EMBL/GenBank/DDBJ databases">
        <authorList>
            <person name="Hughes D."/>
        </authorList>
    </citation>
    <scope>NUCLEOTIDE SEQUENCE</scope>
    <source>
        <strain>Durham</strain>
        <strain evidence="2">NC isolate 2 -- Noor lab</strain>
    </source>
</reference>
<organism evidence="1 2">
    <name type="scientific">Megaselia scalaris</name>
    <name type="common">Humpbacked fly</name>
    <name type="synonym">Phora scalaris</name>
    <dbReference type="NCBI Taxonomy" id="36166"/>
    <lineage>
        <taxon>Eukaryota</taxon>
        <taxon>Metazoa</taxon>
        <taxon>Ecdysozoa</taxon>
        <taxon>Arthropoda</taxon>
        <taxon>Hexapoda</taxon>
        <taxon>Insecta</taxon>
        <taxon>Pterygota</taxon>
        <taxon>Neoptera</taxon>
        <taxon>Endopterygota</taxon>
        <taxon>Diptera</taxon>
        <taxon>Brachycera</taxon>
        <taxon>Muscomorpha</taxon>
        <taxon>Platypezoidea</taxon>
        <taxon>Phoridae</taxon>
        <taxon>Megaseliini</taxon>
        <taxon>Megaselia</taxon>
    </lineage>
</organism>
<evidence type="ECO:0000313" key="2">
    <source>
        <dbReference type="Proteomes" id="UP000015102"/>
    </source>
</evidence>
<name>T1GLV2_MEGSC</name>
<dbReference type="Gene3D" id="3.30.420.10">
    <property type="entry name" value="Ribonuclease H-like superfamily/Ribonuclease H"/>
    <property type="match status" value="1"/>
</dbReference>
<keyword evidence="2" id="KW-1185">Reference proteome</keyword>
<dbReference type="HOGENOM" id="CLU_1751814_0_0_1"/>
<dbReference type="GO" id="GO:0003676">
    <property type="term" value="F:nucleic acid binding"/>
    <property type="evidence" value="ECO:0007669"/>
    <property type="project" value="InterPro"/>
</dbReference>
<accession>T1GLV2</accession>
<dbReference type="AlphaFoldDB" id="T1GLV2"/>
<dbReference type="PANTHER" id="PTHR47326:SF1">
    <property type="entry name" value="HTH PSQ-TYPE DOMAIN-CONTAINING PROTEIN"/>
    <property type="match status" value="1"/>
</dbReference>
<reference evidence="1" key="2">
    <citation type="submission" date="2015-06" db="UniProtKB">
        <authorList>
            <consortium name="EnsemblMetazoa"/>
        </authorList>
    </citation>
    <scope>IDENTIFICATION</scope>
</reference>
<dbReference type="PANTHER" id="PTHR47326">
    <property type="entry name" value="TRANSPOSABLE ELEMENT TC3 TRANSPOSASE-LIKE PROTEIN"/>
    <property type="match status" value="1"/>
</dbReference>
<dbReference type="OMA" id="ENDEHYL"/>